<proteinExistence type="predicted"/>
<dbReference type="SMART" id="SM00534">
    <property type="entry name" value="MUTSac"/>
    <property type="match status" value="1"/>
</dbReference>
<name>A0A7T8K1U3_CALRO</name>
<accession>A0A7T8K1U3</accession>
<evidence type="ECO:0000313" key="5">
    <source>
        <dbReference type="EMBL" id="QQP42386.1"/>
    </source>
</evidence>
<reference evidence="6" key="1">
    <citation type="submission" date="2021-01" db="EMBL/GenBank/DDBJ databases">
        <title>Caligus Genome Assembly.</title>
        <authorList>
            <person name="Gallardo-Escarate C."/>
        </authorList>
    </citation>
    <scope>NUCLEOTIDE SEQUENCE [LARGE SCALE GENOMIC DNA]</scope>
</reference>
<dbReference type="PANTHER" id="PTHR11361:SF34">
    <property type="entry name" value="DNA MISMATCH REPAIR PROTEIN MSH1, MITOCHONDRIAL"/>
    <property type="match status" value="1"/>
</dbReference>
<keyword evidence="6" id="KW-1185">Reference proteome</keyword>
<dbReference type="InterPro" id="IPR045076">
    <property type="entry name" value="MutS"/>
</dbReference>
<dbReference type="GO" id="GO:0005634">
    <property type="term" value="C:nucleus"/>
    <property type="evidence" value="ECO:0007669"/>
    <property type="project" value="TreeGrafter"/>
</dbReference>
<evidence type="ECO:0000259" key="4">
    <source>
        <dbReference type="SMART" id="SM00534"/>
    </source>
</evidence>
<keyword evidence="3" id="KW-0238">DNA-binding</keyword>
<sequence length="219" mass="24964">TLFQITHGRHPILEEILGPGSPYIPNDTHFNDQERTIILSGPNSGGKSSFLRQTALICILAQCGCYVPAEEAKIPLLDAIFLRTGARDEPWNRKSTFVIELEETADIIRCASSQSLELQAMTASPLRIRFKIPHLQPKTIHYFRNTLRSIASDRFALHPMKMKEDSFPIFLYKMYPGKHKSYGVHVAKLAAEAEAISHSYEKDFKLWSRLIQELERLVL</sequence>
<evidence type="ECO:0000256" key="2">
    <source>
        <dbReference type="ARBA" id="ARBA00022840"/>
    </source>
</evidence>
<evidence type="ECO:0000256" key="1">
    <source>
        <dbReference type="ARBA" id="ARBA00022741"/>
    </source>
</evidence>
<dbReference type="SUPFAM" id="SSF52540">
    <property type="entry name" value="P-loop containing nucleoside triphosphate hydrolases"/>
    <property type="match status" value="1"/>
</dbReference>
<feature type="non-terminal residue" evidence="5">
    <location>
        <position position="219"/>
    </location>
</feature>
<feature type="domain" description="DNA mismatch repair proteins mutS family" evidence="4">
    <location>
        <begin position="34"/>
        <end position="198"/>
    </location>
</feature>
<dbReference type="InterPro" id="IPR027417">
    <property type="entry name" value="P-loop_NTPase"/>
</dbReference>
<keyword evidence="1" id="KW-0547">Nucleotide-binding</keyword>
<dbReference type="GO" id="GO:0030983">
    <property type="term" value="F:mismatched DNA binding"/>
    <property type="evidence" value="ECO:0007669"/>
    <property type="project" value="InterPro"/>
</dbReference>
<keyword evidence="2" id="KW-0067">ATP-binding</keyword>
<dbReference type="OrthoDB" id="6375537at2759"/>
<dbReference type="GO" id="GO:0005524">
    <property type="term" value="F:ATP binding"/>
    <property type="evidence" value="ECO:0007669"/>
    <property type="project" value="UniProtKB-KW"/>
</dbReference>
<dbReference type="Proteomes" id="UP000595437">
    <property type="component" value="Chromosome 11"/>
</dbReference>
<evidence type="ECO:0000256" key="3">
    <source>
        <dbReference type="ARBA" id="ARBA00023125"/>
    </source>
</evidence>
<dbReference type="AlphaFoldDB" id="A0A7T8K1U3"/>
<dbReference type="Gene3D" id="3.40.50.300">
    <property type="entry name" value="P-loop containing nucleotide triphosphate hydrolases"/>
    <property type="match status" value="1"/>
</dbReference>
<organism evidence="5 6">
    <name type="scientific">Caligus rogercresseyi</name>
    <name type="common">Sea louse</name>
    <dbReference type="NCBI Taxonomy" id="217165"/>
    <lineage>
        <taxon>Eukaryota</taxon>
        <taxon>Metazoa</taxon>
        <taxon>Ecdysozoa</taxon>
        <taxon>Arthropoda</taxon>
        <taxon>Crustacea</taxon>
        <taxon>Multicrustacea</taxon>
        <taxon>Hexanauplia</taxon>
        <taxon>Copepoda</taxon>
        <taxon>Siphonostomatoida</taxon>
        <taxon>Caligidae</taxon>
        <taxon>Caligus</taxon>
    </lineage>
</organism>
<dbReference type="GO" id="GO:0006298">
    <property type="term" value="P:mismatch repair"/>
    <property type="evidence" value="ECO:0007669"/>
    <property type="project" value="InterPro"/>
</dbReference>
<dbReference type="Pfam" id="PF00488">
    <property type="entry name" value="MutS_V"/>
    <property type="match status" value="1"/>
</dbReference>
<protein>
    <recommendedName>
        <fullName evidence="4">DNA mismatch repair proteins mutS family domain-containing protein</fullName>
    </recommendedName>
</protein>
<dbReference type="EMBL" id="CP045900">
    <property type="protein sequence ID" value="QQP42386.1"/>
    <property type="molecule type" value="Genomic_DNA"/>
</dbReference>
<dbReference type="PANTHER" id="PTHR11361">
    <property type="entry name" value="DNA MISMATCH REPAIR PROTEIN MUTS FAMILY MEMBER"/>
    <property type="match status" value="1"/>
</dbReference>
<evidence type="ECO:0000313" key="6">
    <source>
        <dbReference type="Proteomes" id="UP000595437"/>
    </source>
</evidence>
<gene>
    <name evidence="5" type="ORF">FKW44_017034</name>
</gene>
<dbReference type="GO" id="GO:0140664">
    <property type="term" value="F:ATP-dependent DNA damage sensor activity"/>
    <property type="evidence" value="ECO:0007669"/>
    <property type="project" value="InterPro"/>
</dbReference>
<dbReference type="InterPro" id="IPR000432">
    <property type="entry name" value="DNA_mismatch_repair_MutS_C"/>
</dbReference>